<proteinExistence type="predicted"/>
<reference evidence="2" key="1">
    <citation type="submission" date="2020-03" db="EMBL/GenBank/DDBJ databases">
        <title>Site-based positive gene gene selection in Geosmithia morbida across the United States reveals a broad range of putative effectors and factors for local host and environmental adapation.</title>
        <authorList>
            <person name="Onufrak A."/>
            <person name="Murdoch R.W."/>
            <person name="Gazis R."/>
            <person name="Huff M."/>
            <person name="Staton M."/>
            <person name="Klingeman W."/>
            <person name="Hadziabdic D."/>
        </authorList>
    </citation>
    <scope>NUCLEOTIDE SEQUENCE</scope>
    <source>
        <strain evidence="2">1262</strain>
    </source>
</reference>
<dbReference type="GeneID" id="55968781"/>
<name>A0A9P4YQT6_9HYPO</name>
<feature type="region of interest" description="Disordered" evidence="1">
    <location>
        <begin position="37"/>
        <end position="64"/>
    </location>
</feature>
<gene>
    <name evidence="2" type="ORF">GMORB2_2551</name>
</gene>
<accession>A0A9P4YQT6</accession>
<dbReference type="AlphaFoldDB" id="A0A9P4YQT6"/>
<sequence length="78" mass="8234">MPARQIFAPVPVSPSRHPLKIDTANDLYAHLSSSLAGQASSQSTHVRLETPSQEGWSVPAPPPPSPVGFCVDSRAISC</sequence>
<keyword evidence="3" id="KW-1185">Reference proteome</keyword>
<dbReference type="EMBL" id="JAANYQ010000014">
    <property type="protein sequence ID" value="KAF4121065.1"/>
    <property type="molecule type" value="Genomic_DNA"/>
</dbReference>
<evidence type="ECO:0000256" key="1">
    <source>
        <dbReference type="SAM" id="MobiDB-lite"/>
    </source>
</evidence>
<dbReference type="Proteomes" id="UP000749293">
    <property type="component" value="Unassembled WGS sequence"/>
</dbReference>
<dbReference type="RefSeq" id="XP_035319717.1">
    <property type="nucleotide sequence ID" value="XM_035464531.1"/>
</dbReference>
<evidence type="ECO:0000313" key="2">
    <source>
        <dbReference type="EMBL" id="KAF4121065.1"/>
    </source>
</evidence>
<evidence type="ECO:0000313" key="3">
    <source>
        <dbReference type="Proteomes" id="UP000749293"/>
    </source>
</evidence>
<protein>
    <submittedName>
        <fullName evidence="2">Uncharacterized protein</fullName>
    </submittedName>
</protein>
<comment type="caution">
    <text evidence="2">The sequence shown here is derived from an EMBL/GenBank/DDBJ whole genome shotgun (WGS) entry which is preliminary data.</text>
</comment>
<organism evidence="2 3">
    <name type="scientific">Geosmithia morbida</name>
    <dbReference type="NCBI Taxonomy" id="1094350"/>
    <lineage>
        <taxon>Eukaryota</taxon>
        <taxon>Fungi</taxon>
        <taxon>Dikarya</taxon>
        <taxon>Ascomycota</taxon>
        <taxon>Pezizomycotina</taxon>
        <taxon>Sordariomycetes</taxon>
        <taxon>Hypocreomycetidae</taxon>
        <taxon>Hypocreales</taxon>
        <taxon>Bionectriaceae</taxon>
        <taxon>Geosmithia</taxon>
    </lineage>
</organism>